<dbReference type="Gene3D" id="2.130.10.10">
    <property type="entry name" value="YVTN repeat-like/Quinoprotein amine dehydrogenase"/>
    <property type="match status" value="1"/>
</dbReference>
<dbReference type="Gene3D" id="3.90.226.10">
    <property type="entry name" value="2-enoyl-CoA Hydratase, Chain A, domain 1"/>
    <property type="match status" value="1"/>
</dbReference>
<dbReference type="SMART" id="SM00228">
    <property type="entry name" value="PDZ"/>
    <property type="match status" value="1"/>
</dbReference>
<keyword evidence="5 7" id="KW-0378">Hydrolase</keyword>
<evidence type="ECO:0000256" key="7">
    <source>
        <dbReference type="PIRNR" id="PIRNR036421"/>
    </source>
</evidence>
<organism evidence="13 14">
    <name type="scientific">Paraferrimonas haliotis</name>
    <dbReference type="NCBI Taxonomy" id="2013866"/>
    <lineage>
        <taxon>Bacteria</taxon>
        <taxon>Pseudomonadati</taxon>
        <taxon>Pseudomonadota</taxon>
        <taxon>Gammaproteobacteria</taxon>
        <taxon>Alteromonadales</taxon>
        <taxon>Ferrimonadaceae</taxon>
        <taxon>Paraferrimonas</taxon>
    </lineage>
</organism>
<dbReference type="PIRSF" id="PIRSF036421">
    <property type="entry name" value="Tricorn_protease"/>
    <property type="match status" value="1"/>
</dbReference>
<keyword evidence="6 7" id="KW-0720">Serine protease</keyword>
<dbReference type="InterPro" id="IPR028204">
    <property type="entry name" value="Tricorn_C1"/>
</dbReference>
<dbReference type="PANTHER" id="PTHR43253:SF1">
    <property type="entry name" value="TRICORN PROTEASE HOMOLOG 2-RELATED"/>
    <property type="match status" value="1"/>
</dbReference>
<evidence type="ECO:0000259" key="11">
    <source>
        <dbReference type="SMART" id="SM00228"/>
    </source>
</evidence>
<sequence length="1085" mass="121102">MRIKSSVLAVLVASACATTSLIASASQGYYRFPTLHNDTLVFTAEGDLWKTQLGSNVSQRLTTHPAEERQARISPDGLWLAYVANYEGNDEIYRIPISGGIPERLTFETSRVRLQGWDNAGNLLYSTDNANGPANFWILRQLDTATGISKDLPLADANQGTISDDGKTLFFSRFGLQTTGDNTHQYRGGAMGELWRYELGSDKEAIQLAKGHNGSMSNPLYHQGRIYFLSDASGSGNLWSMDENGQDIQQLTDFEDWQVRSPQLDNNKIVFQLGADIYMMDLAHTKSAPIDIELTSDFAKRQQRWLDKPMDFATHVSFAGNADKVVVTSRGQLAVVSKDKSRLIEIATPANSRSRNAVLSQDGKYVYAFNDASGEMEIWRYPANGNSNAKQMTKDGNTYRWNLVLSPDGRYLAHDDKQGNLFLLDLKSGKNKRIASNASGDSPMTDIVWSPNSELLAYSRTQKGENRPRVVLYNLDKDKQLVLTSDKYESYSPTFSQDGHWLYFLSNRTFVATPSSPWGDRNLGTTFDKRSQIYAYGLTEEAQFPFREATELDGKVEDDESFDLDWSGITNRLWNVPLASGNYYSMKAANKGLYLLDRQAGPNAVPSLKFVKYSQDGVKASTFAKDVSQYDLSNDASRVFWRSQSANKANLFIADAADKAPEDLNAIKLDTSAWQMLLQPQKEWQQMFHDAWIQHRDSLFDPSMRGLDWKATKQKYQPMLARVTDRYELNDIFTQMMGELNALHSQVRGGDFAKQANAAKSALLGARLVNSKNGVTVARIYQHDPELPESAAPLAKPGINAQNGDIIVAINEREVRNLADFTAAMRNQANKQVKVTLKRKGKTFETIVKPVSSAANNKLKYLDWVYNNADKVNQVDEQIGYLHLYAMGANDIASFAREFYANLDKQGLIIDVRRNRGGNIDSWIIEKLMRKSWAFWQNPGDKAYTNMQQAYRGHLVVLADQLTYSDGETFAAGIRALGIAPVMGNRTAGAGVWLSGRNRLTDNGMARAAEYSQFAIDGRWIVEGHGVEPDIRVDNLPLATYQGKDAQLAAAIAYLKEQIAKEPVKQLQGEALPGVNDSAHDIIAK</sequence>
<comment type="subcellular location">
    <subcellularLocation>
        <location evidence="1 7">Cytoplasm</location>
    </subcellularLocation>
</comment>
<feature type="active site" description="Charge relay system" evidence="8">
    <location>
        <position position="1023"/>
    </location>
</feature>
<dbReference type="SMART" id="SM00245">
    <property type="entry name" value="TSPc"/>
    <property type="match status" value="1"/>
</dbReference>
<keyword evidence="10" id="KW-0732">Signal</keyword>
<evidence type="ECO:0000256" key="10">
    <source>
        <dbReference type="SAM" id="SignalP"/>
    </source>
</evidence>
<keyword evidence="3 7" id="KW-0963">Cytoplasm</keyword>
<dbReference type="Pfam" id="PF14684">
    <property type="entry name" value="Tricorn_C1"/>
    <property type="match status" value="1"/>
</dbReference>
<dbReference type="InterPro" id="IPR029414">
    <property type="entry name" value="Tricorn_PDZ"/>
</dbReference>
<dbReference type="Pfam" id="PF26549">
    <property type="entry name" value="Tricorn_N"/>
    <property type="match status" value="1"/>
</dbReference>
<evidence type="ECO:0000313" key="14">
    <source>
        <dbReference type="Proteomes" id="UP001157439"/>
    </source>
</evidence>
<dbReference type="InterPro" id="IPR029045">
    <property type="entry name" value="ClpP/crotonase-like_dom_sf"/>
</dbReference>
<comment type="caution">
    <text evidence="13">The sequence shown here is derived from an EMBL/GenBank/DDBJ whole genome shotgun (WGS) entry which is preliminary data.</text>
</comment>
<comment type="similarity">
    <text evidence="2 7">Belongs to the peptidase S41B family.</text>
</comment>
<dbReference type="EMBL" id="BSPO01000003">
    <property type="protein sequence ID" value="GLS83603.1"/>
    <property type="molecule type" value="Genomic_DNA"/>
</dbReference>
<dbReference type="GO" id="GO:0005737">
    <property type="term" value="C:cytoplasm"/>
    <property type="evidence" value="ECO:0007669"/>
    <property type="project" value="UniProtKB-SubCell"/>
</dbReference>
<evidence type="ECO:0000259" key="12">
    <source>
        <dbReference type="SMART" id="SM00245"/>
    </source>
</evidence>
<gene>
    <name evidence="13" type="ORF">GCM10007894_15800</name>
</gene>
<evidence type="ECO:0000256" key="3">
    <source>
        <dbReference type="ARBA" id="ARBA00022490"/>
    </source>
</evidence>
<feature type="chain" id="PRO_5041222767" description="Tricorn protease homolog" evidence="10">
    <location>
        <begin position="26"/>
        <end position="1085"/>
    </location>
</feature>
<dbReference type="Gene3D" id="2.120.10.60">
    <property type="entry name" value="Tricorn protease N-terminal domain"/>
    <property type="match status" value="1"/>
</dbReference>
<dbReference type="InterPro" id="IPR036034">
    <property type="entry name" value="PDZ_sf"/>
</dbReference>
<dbReference type="EC" id="3.4.21.-" evidence="7"/>
<dbReference type="SUPFAM" id="SSF50156">
    <property type="entry name" value="PDZ domain-like"/>
    <property type="match status" value="1"/>
</dbReference>
<dbReference type="InterPro" id="IPR001478">
    <property type="entry name" value="PDZ"/>
</dbReference>
<comment type="function">
    <text evidence="7">Degrades oligopeptides.</text>
</comment>
<dbReference type="AlphaFoldDB" id="A0AA37TQ06"/>
<feature type="signal peptide" evidence="10">
    <location>
        <begin position="1"/>
        <end position="25"/>
    </location>
</feature>
<dbReference type="SUPFAM" id="SSF82171">
    <property type="entry name" value="DPP6 N-terminal domain-like"/>
    <property type="match status" value="1"/>
</dbReference>
<dbReference type="InterPro" id="IPR015943">
    <property type="entry name" value="WD40/YVTN_repeat-like_dom_sf"/>
</dbReference>
<protein>
    <recommendedName>
        <fullName evidence="7">Tricorn protease homolog</fullName>
        <ecNumber evidence="7">3.4.21.-</ecNumber>
    </recommendedName>
</protein>
<accession>A0AA37TQ06</accession>
<dbReference type="GO" id="GO:0006508">
    <property type="term" value="P:proteolysis"/>
    <property type="evidence" value="ECO:0007669"/>
    <property type="project" value="UniProtKB-UniRule"/>
</dbReference>
<feature type="active site" description="Charge relay system" evidence="8">
    <location>
        <position position="744"/>
    </location>
</feature>
<keyword evidence="4 7" id="KW-0645">Protease</keyword>
<dbReference type="InterPro" id="IPR005151">
    <property type="entry name" value="Tail-specific_protease"/>
</dbReference>
<dbReference type="PROSITE" id="PS51257">
    <property type="entry name" value="PROKAR_LIPOPROTEIN"/>
    <property type="match status" value="1"/>
</dbReference>
<feature type="domain" description="Tail specific protease" evidence="12">
    <location>
        <begin position="830"/>
        <end position="1034"/>
    </location>
</feature>
<reference evidence="13 14" key="1">
    <citation type="journal article" date="2014" name="Int. J. Syst. Evol. Microbiol.">
        <title>Complete genome sequence of Corynebacterium casei LMG S-19264T (=DSM 44701T), isolated from a smear-ripened cheese.</title>
        <authorList>
            <consortium name="US DOE Joint Genome Institute (JGI-PGF)"/>
            <person name="Walter F."/>
            <person name="Albersmeier A."/>
            <person name="Kalinowski J."/>
            <person name="Ruckert C."/>
        </authorList>
    </citation>
    <scope>NUCLEOTIDE SEQUENCE [LARGE SCALE GENOMIC DNA]</scope>
    <source>
        <strain evidence="13 14">NBRC 112785</strain>
    </source>
</reference>
<dbReference type="GO" id="GO:0008236">
    <property type="term" value="F:serine-type peptidase activity"/>
    <property type="evidence" value="ECO:0007669"/>
    <property type="project" value="UniProtKB-UniRule"/>
</dbReference>
<evidence type="ECO:0000256" key="4">
    <source>
        <dbReference type="ARBA" id="ARBA00022670"/>
    </source>
</evidence>
<dbReference type="Pfam" id="PF14685">
    <property type="entry name" value="PDZ_Tricorn"/>
    <property type="match status" value="1"/>
</dbReference>
<evidence type="ECO:0000256" key="8">
    <source>
        <dbReference type="PIRSR" id="PIRSR036421-1"/>
    </source>
</evidence>
<evidence type="ECO:0000256" key="9">
    <source>
        <dbReference type="PIRSR" id="PIRSR036421-3"/>
    </source>
</evidence>
<keyword evidence="14" id="KW-1185">Reference proteome</keyword>
<evidence type="ECO:0000313" key="13">
    <source>
        <dbReference type="EMBL" id="GLS83603.1"/>
    </source>
</evidence>
<dbReference type="CDD" id="cd07562">
    <property type="entry name" value="Peptidase_S41_TRI"/>
    <property type="match status" value="1"/>
</dbReference>
<feature type="active site" description="Nucleophile" evidence="8">
    <location>
        <position position="965"/>
    </location>
</feature>
<dbReference type="SUPFAM" id="SSF69304">
    <property type="entry name" value="Tricorn protease N-terminal domain"/>
    <property type="match status" value="1"/>
</dbReference>
<feature type="domain" description="PDZ" evidence="11">
    <location>
        <begin position="762"/>
        <end position="841"/>
    </location>
</feature>
<dbReference type="Gene3D" id="3.30.750.44">
    <property type="match status" value="1"/>
</dbReference>
<dbReference type="Gene3D" id="2.30.42.10">
    <property type="match status" value="1"/>
</dbReference>
<proteinExistence type="inferred from homology"/>
<feature type="site" description="Transition state stabilizer; via amide nitrogen" evidence="9">
    <location>
        <position position="966"/>
    </location>
</feature>
<dbReference type="Proteomes" id="UP001157439">
    <property type="component" value="Unassembled WGS sequence"/>
</dbReference>
<dbReference type="Pfam" id="PF26550">
    <property type="entry name" value="Tricorn_2nd"/>
    <property type="match status" value="1"/>
</dbReference>
<dbReference type="PANTHER" id="PTHR43253">
    <property type="entry name" value="TRICORN PROTEASE HOMOLOG 2-RELATED"/>
    <property type="match status" value="1"/>
</dbReference>
<dbReference type="InterPro" id="IPR012393">
    <property type="entry name" value="Tricorn_protease"/>
</dbReference>
<dbReference type="RefSeq" id="WP_095500472.1">
    <property type="nucleotide sequence ID" value="NZ_BSPO01000003.1"/>
</dbReference>
<evidence type="ECO:0000256" key="2">
    <source>
        <dbReference type="ARBA" id="ARBA00008524"/>
    </source>
</evidence>
<dbReference type="Pfam" id="PF03572">
    <property type="entry name" value="Peptidase_S41"/>
    <property type="match status" value="1"/>
</dbReference>
<evidence type="ECO:0000256" key="1">
    <source>
        <dbReference type="ARBA" id="ARBA00004496"/>
    </source>
</evidence>
<evidence type="ECO:0000256" key="5">
    <source>
        <dbReference type="ARBA" id="ARBA00022801"/>
    </source>
</evidence>
<evidence type="ECO:0000256" key="6">
    <source>
        <dbReference type="ARBA" id="ARBA00022825"/>
    </source>
</evidence>
<dbReference type="SUPFAM" id="SSF52096">
    <property type="entry name" value="ClpP/crotonase"/>
    <property type="match status" value="1"/>
</dbReference>
<name>A0AA37TQ06_9GAMM</name>